<dbReference type="FunFam" id="1.10.287.600:FF:000005">
    <property type="entry name" value="Tubulin alpha chain"/>
    <property type="match status" value="1"/>
</dbReference>
<dbReference type="Pfam" id="PF00091">
    <property type="entry name" value="Tubulin"/>
    <property type="match status" value="1"/>
</dbReference>
<dbReference type="Gene3D" id="2.120.10.10">
    <property type="match status" value="1"/>
</dbReference>
<dbReference type="SMART" id="SM00864">
    <property type="entry name" value="Tubulin"/>
    <property type="match status" value="1"/>
</dbReference>
<dbReference type="PROSITE" id="PS00227">
    <property type="entry name" value="TUBULIN"/>
    <property type="match status" value="1"/>
</dbReference>
<dbReference type="FunFam" id="3.40.50.1440:FF:000007">
    <property type="entry name" value="Tubulin alpha chain"/>
    <property type="match status" value="1"/>
</dbReference>
<dbReference type="GO" id="GO:0005525">
    <property type="term" value="F:GTP binding"/>
    <property type="evidence" value="ECO:0007669"/>
    <property type="project" value="UniProtKB-KW"/>
</dbReference>
<evidence type="ECO:0000256" key="1">
    <source>
        <dbReference type="ARBA" id="ARBA00001946"/>
    </source>
</evidence>
<dbReference type="CDD" id="cd02186">
    <property type="entry name" value="alpha_tubulin"/>
    <property type="match status" value="1"/>
</dbReference>
<dbReference type="AlphaFoldDB" id="A0A6P5AMQ5"/>
<comment type="catalytic activity">
    <reaction evidence="12">
        <text>GTP + H2O = GDP + phosphate + H(+)</text>
        <dbReference type="Rhea" id="RHEA:19669"/>
        <dbReference type="ChEBI" id="CHEBI:15377"/>
        <dbReference type="ChEBI" id="CHEBI:15378"/>
        <dbReference type="ChEBI" id="CHEBI:37565"/>
        <dbReference type="ChEBI" id="CHEBI:43474"/>
        <dbReference type="ChEBI" id="CHEBI:58189"/>
    </reaction>
    <physiologicalReaction direction="left-to-right" evidence="12">
        <dbReference type="Rhea" id="RHEA:19670"/>
    </physiologicalReaction>
</comment>
<dbReference type="InterPro" id="IPR018316">
    <property type="entry name" value="Tubulin/FtsZ_2-layer-sand-dom"/>
</dbReference>
<feature type="domain" description="Tubulin/FtsZ GTPase" evidence="15">
    <location>
        <begin position="372"/>
        <end position="558"/>
    </location>
</feature>
<dbReference type="InterPro" id="IPR008280">
    <property type="entry name" value="Tub_FtsZ_C"/>
</dbReference>
<dbReference type="Gene3D" id="3.40.50.1440">
    <property type="entry name" value="Tubulin/FtsZ, GTPase domain"/>
    <property type="match status" value="1"/>
</dbReference>
<keyword evidence="7" id="KW-0547">Nucleotide-binding</keyword>
<dbReference type="InterPro" id="IPR023123">
    <property type="entry name" value="Tubulin_C"/>
</dbReference>
<dbReference type="SUPFAM" id="SSF55307">
    <property type="entry name" value="Tubulin C-terminal domain-like"/>
    <property type="match status" value="1"/>
</dbReference>
<keyword evidence="8" id="KW-0378">Hydrolase</keyword>
<evidence type="ECO:0000313" key="17">
    <source>
        <dbReference type="Proteomes" id="UP000515135"/>
    </source>
</evidence>
<evidence type="ECO:0000256" key="8">
    <source>
        <dbReference type="ARBA" id="ARBA00022801"/>
    </source>
</evidence>
<dbReference type="GeneID" id="109484474"/>
<evidence type="ECO:0000256" key="9">
    <source>
        <dbReference type="ARBA" id="ARBA00022842"/>
    </source>
</evidence>
<comment type="similarity">
    <text evidence="3">Belongs to the tubulin family.</text>
</comment>
<keyword evidence="5" id="KW-0493">Microtubule</keyword>
<feature type="chain" id="PRO_5027745842" evidence="14">
    <location>
        <begin position="26"/>
        <end position="765"/>
    </location>
</feature>
<dbReference type="InterPro" id="IPR003008">
    <property type="entry name" value="Tubulin_FtsZ_GTPase"/>
</dbReference>
<dbReference type="SMART" id="SM00865">
    <property type="entry name" value="Tubulin_C"/>
    <property type="match status" value="1"/>
</dbReference>
<dbReference type="InterPro" id="IPR011040">
    <property type="entry name" value="Sialidase"/>
</dbReference>
<dbReference type="Gene3D" id="1.10.287.600">
    <property type="entry name" value="Helix hairpin bin"/>
    <property type="match status" value="1"/>
</dbReference>
<evidence type="ECO:0000256" key="11">
    <source>
        <dbReference type="ARBA" id="ARBA00023212"/>
    </source>
</evidence>
<evidence type="ECO:0000256" key="4">
    <source>
        <dbReference type="ARBA" id="ARBA00022490"/>
    </source>
</evidence>
<feature type="region of interest" description="Disordered" evidence="13">
    <location>
        <begin position="744"/>
        <end position="765"/>
    </location>
</feature>
<organism evidence="17 18">
    <name type="scientific">Branchiostoma belcheri</name>
    <name type="common">Amphioxus</name>
    <dbReference type="NCBI Taxonomy" id="7741"/>
    <lineage>
        <taxon>Eukaryota</taxon>
        <taxon>Metazoa</taxon>
        <taxon>Chordata</taxon>
        <taxon>Cephalochordata</taxon>
        <taxon>Leptocardii</taxon>
        <taxon>Amphioxiformes</taxon>
        <taxon>Branchiostomatidae</taxon>
        <taxon>Branchiostoma</taxon>
    </lineage>
</organism>
<dbReference type="GO" id="GO:0016787">
    <property type="term" value="F:hydrolase activity"/>
    <property type="evidence" value="ECO:0007669"/>
    <property type="project" value="UniProtKB-KW"/>
</dbReference>
<feature type="region of interest" description="Disordered" evidence="13">
    <location>
        <begin position="156"/>
        <end position="175"/>
    </location>
</feature>
<keyword evidence="14" id="KW-0732">Signal</keyword>
<evidence type="ECO:0000256" key="6">
    <source>
        <dbReference type="ARBA" id="ARBA00022723"/>
    </source>
</evidence>
<dbReference type="Proteomes" id="UP000515135">
    <property type="component" value="Unplaced"/>
</dbReference>
<dbReference type="GO" id="GO:0007017">
    <property type="term" value="P:microtubule-based process"/>
    <property type="evidence" value="ECO:0007669"/>
    <property type="project" value="InterPro"/>
</dbReference>
<dbReference type="InterPro" id="IPR017975">
    <property type="entry name" value="Tubulin_CS"/>
</dbReference>
<keyword evidence="4" id="KW-0963">Cytoplasm</keyword>
<dbReference type="InterPro" id="IPR036278">
    <property type="entry name" value="Sialidase_sf"/>
</dbReference>
<protein>
    <submittedName>
        <fullName evidence="18">Uncharacterized protein LOC109484474</fullName>
    </submittedName>
</protein>
<keyword evidence="11" id="KW-0206">Cytoskeleton</keyword>
<dbReference type="PANTHER" id="PTHR11588">
    <property type="entry name" value="TUBULIN"/>
    <property type="match status" value="1"/>
</dbReference>
<dbReference type="Gene3D" id="3.30.1330.20">
    <property type="entry name" value="Tubulin/FtsZ, C-terminal domain"/>
    <property type="match status" value="1"/>
</dbReference>
<dbReference type="SUPFAM" id="SSF52490">
    <property type="entry name" value="Tubulin nucleotide-binding domain-like"/>
    <property type="match status" value="1"/>
</dbReference>
<dbReference type="RefSeq" id="XP_019643301.1">
    <property type="nucleotide sequence ID" value="XM_019787742.1"/>
</dbReference>
<gene>
    <name evidence="18" type="primary">LOC109484474</name>
</gene>
<proteinExistence type="inferred from homology"/>
<dbReference type="InterPro" id="IPR036525">
    <property type="entry name" value="Tubulin/FtsZ_GTPase_sf"/>
</dbReference>
<evidence type="ECO:0000256" key="7">
    <source>
        <dbReference type="ARBA" id="ARBA00022741"/>
    </source>
</evidence>
<dbReference type="Pfam" id="PF03953">
    <property type="entry name" value="Tubulin_C"/>
    <property type="match status" value="1"/>
</dbReference>
<dbReference type="InterPro" id="IPR037103">
    <property type="entry name" value="Tubulin/FtsZ-like_C"/>
</dbReference>
<dbReference type="SUPFAM" id="SSF50939">
    <property type="entry name" value="Sialidases"/>
    <property type="match status" value="1"/>
</dbReference>
<feature type="signal peptide" evidence="14">
    <location>
        <begin position="1"/>
        <end position="25"/>
    </location>
</feature>
<comment type="subcellular location">
    <subcellularLocation>
        <location evidence="2">Cytoplasm</location>
        <location evidence="2">Cytoskeleton</location>
    </subcellularLocation>
</comment>
<evidence type="ECO:0000256" key="10">
    <source>
        <dbReference type="ARBA" id="ARBA00023134"/>
    </source>
</evidence>
<dbReference type="InterPro" id="IPR002452">
    <property type="entry name" value="Alpha_tubulin"/>
</dbReference>
<dbReference type="GO" id="GO:0005874">
    <property type="term" value="C:microtubule"/>
    <property type="evidence" value="ECO:0007669"/>
    <property type="project" value="UniProtKB-KW"/>
</dbReference>
<evidence type="ECO:0000259" key="16">
    <source>
        <dbReference type="SMART" id="SM00865"/>
    </source>
</evidence>
<keyword evidence="9" id="KW-0460">Magnesium</keyword>
<evidence type="ECO:0000256" key="13">
    <source>
        <dbReference type="SAM" id="MobiDB-lite"/>
    </source>
</evidence>
<dbReference type="KEGG" id="bbel:109484474"/>
<comment type="cofactor">
    <cofactor evidence="1">
        <name>Mg(2+)</name>
        <dbReference type="ChEBI" id="CHEBI:18420"/>
    </cofactor>
</comment>
<evidence type="ECO:0000259" key="15">
    <source>
        <dbReference type="SMART" id="SM00864"/>
    </source>
</evidence>
<evidence type="ECO:0000256" key="14">
    <source>
        <dbReference type="SAM" id="SignalP"/>
    </source>
</evidence>
<evidence type="ECO:0000256" key="2">
    <source>
        <dbReference type="ARBA" id="ARBA00004245"/>
    </source>
</evidence>
<sequence>MLSARLLSMCIVVLCVSCIRPDTQTVPRTKVTPTVVNDTIIWTSGLEGEIHTYRTPSIFVTPNGTLLAFCGARKDGRGDNDRKILAIRRSEDKGKTWLPTSFLVDDGYEKGVLFVGTPFADSDSNTVFVMFVHCLNKCEVPDLLLINSTDDGVTWGQPRNVSPRSNGTRSFDAGPGYAIRKRQEPHKGRFVVCAHGRGQDKPRGITLLLSDDGAKTWREGGFLPTMPCGVDKKVKDFSPGECQAVELSDGSLLVMIRNRVRCSCHCKAFARSYDGGQTLPNNTLYFDQTLIEPPTQAGLLYHNGVLFFSGPNSADERVNMTLKWSYDNGATWGGSLLISTEMAGYSVLAEDPTDDKHLYLIYERGINSSVDFLSVAKIQLFNLLCSPDEVRTGTYRQLFHPEQLISGKEDAANNYARGHYTVGKELIDLTLDRVRKLADQCTGLQGFLVFHSFGGGTGSGFTSLLMERLSVDYGKKSKLEFAIYPAPQVSTAVVEPYNAILTTHTSLEHTDCAFMVDNEAIYDIAHRNLGIERPTYTNLNRLIGQIVSSITASLRFDGALNVDLTEFQTNLVPYPRIHFPLATYAPVISAEKAYHEQLSVSEITNACFEPGNQMVKCDPRHGKYMACCLLYRGDAVPKDINSSIAAIKTKRTIQFVDWCPTGFKVGINYQPPTVVPGGDLAKVQRAVCMLSNTTAIAEAWARLDHKFDLMYAKRAFVHWYVGEGMEEGEFSEAREDLAALEKDYEEVGLDSGDGDEEGEDEGEEY</sequence>
<evidence type="ECO:0000256" key="12">
    <source>
        <dbReference type="ARBA" id="ARBA00049117"/>
    </source>
</evidence>
<keyword evidence="10" id="KW-0342">GTP-binding</keyword>
<dbReference type="PRINTS" id="PR01162">
    <property type="entry name" value="ALPHATUBULIN"/>
</dbReference>
<feature type="domain" description="Tubulin/FtsZ 2-layer sandwich" evidence="16">
    <location>
        <begin position="560"/>
        <end position="705"/>
    </location>
</feature>
<evidence type="ECO:0000256" key="3">
    <source>
        <dbReference type="ARBA" id="ARBA00009636"/>
    </source>
</evidence>
<evidence type="ECO:0000256" key="5">
    <source>
        <dbReference type="ARBA" id="ARBA00022701"/>
    </source>
</evidence>
<dbReference type="OrthoDB" id="10307749at2759"/>
<keyword evidence="17" id="KW-1185">Reference proteome</keyword>
<dbReference type="GO" id="GO:0005200">
    <property type="term" value="F:structural constituent of cytoskeleton"/>
    <property type="evidence" value="ECO:0007669"/>
    <property type="project" value="InterPro"/>
</dbReference>
<name>A0A6P5AMQ5_BRABE</name>
<dbReference type="CDD" id="cd15482">
    <property type="entry name" value="Sialidase_non-viral"/>
    <property type="match status" value="1"/>
</dbReference>
<dbReference type="FunFam" id="3.30.1330.20:FF:000001">
    <property type="entry name" value="Tubulin alpha chain"/>
    <property type="match status" value="1"/>
</dbReference>
<dbReference type="GO" id="GO:0046872">
    <property type="term" value="F:metal ion binding"/>
    <property type="evidence" value="ECO:0007669"/>
    <property type="project" value="UniProtKB-KW"/>
</dbReference>
<reference evidence="18" key="1">
    <citation type="submission" date="2025-08" db="UniProtKB">
        <authorList>
            <consortium name="RefSeq"/>
        </authorList>
    </citation>
    <scope>IDENTIFICATION</scope>
    <source>
        <tissue evidence="18">Gonad</tissue>
    </source>
</reference>
<dbReference type="Pfam" id="PF13088">
    <property type="entry name" value="BNR_2"/>
    <property type="match status" value="1"/>
</dbReference>
<keyword evidence="6" id="KW-0479">Metal-binding</keyword>
<accession>A0A6P5AMQ5</accession>
<feature type="compositionally biased region" description="Polar residues" evidence="13">
    <location>
        <begin position="156"/>
        <end position="169"/>
    </location>
</feature>
<dbReference type="FunFam" id="2.120.10.10:FF:000018">
    <property type="entry name" value="Uncharacterized protein"/>
    <property type="match status" value="1"/>
</dbReference>
<dbReference type="InterPro" id="IPR000217">
    <property type="entry name" value="Tubulin"/>
</dbReference>
<dbReference type="PRINTS" id="PR01161">
    <property type="entry name" value="TUBULIN"/>
</dbReference>
<evidence type="ECO:0000313" key="18">
    <source>
        <dbReference type="RefSeq" id="XP_019643301.1"/>
    </source>
</evidence>